<dbReference type="GO" id="GO:0005886">
    <property type="term" value="C:plasma membrane"/>
    <property type="evidence" value="ECO:0007669"/>
    <property type="project" value="TreeGrafter"/>
</dbReference>
<evidence type="ECO:0000256" key="6">
    <source>
        <dbReference type="PIRSR" id="PIRSR600175-1"/>
    </source>
</evidence>
<proteinExistence type="inferred from homology"/>
<feature type="transmembrane region" description="Helical" evidence="9">
    <location>
        <begin position="469"/>
        <end position="494"/>
    </location>
</feature>
<keyword evidence="4 9" id="KW-1133">Transmembrane helix</keyword>
<sequence>MTGATTPVLDGNVKMIEKPKAEPEREKWDKKIEFLLAVVGFAVDLGNVWRFPYVCFQNGGGAFLVPYLVMYIFGGLPLFFMELALGQYQRCGCLTVWRRICPGLKGIGLAIIVIACFVSWYYNVIIAWSVYYFFSVFRSDVPWKSCNNEWNSRNNCIVFDDAYRFRTDRNVYECKEYFYINETTDQNSSGNTMSSGLVTYGTTTILDIGNISLANGTCIKWNNYTRNETRQSATEEFFEREVLHMNNAQGLVDVGKINWMIALCLLAVFTIVYFAMWKGVKSSGKAVWITATMPYLVLFILLIRGCILEGAINGITYYVTPDFSKLGDSTIWVAAAAQVFFSLGPGFGVLLALSSYNKFHNNCYRDALLTSTINCVTSFLAGFAVFAVLGHMAFLRGTTKVESVSRDDVGLIFIVYPEAISTLAISPFWAGIFFFMLITLGLDTTFGGLEAICTGILDEWPILRKHRKLFVLGLITFCFVGALACTTEGGIHVVQLMDSYGAPISIIFVVFLEAIAVSWIYGKSFVGIVNCPHIQ</sequence>
<feature type="transmembrane region" description="Helical" evidence="9">
    <location>
        <begin position="368"/>
        <end position="394"/>
    </location>
</feature>
<dbReference type="PANTHER" id="PTHR11616:SF279">
    <property type="entry name" value="SODIUM-DEPENDENT SEROTONIN TRANSPORTER"/>
    <property type="match status" value="1"/>
</dbReference>
<feature type="transmembrane region" description="Helical" evidence="9">
    <location>
        <begin position="106"/>
        <end position="134"/>
    </location>
</feature>
<reference evidence="10" key="1">
    <citation type="submission" date="2019-08" db="EMBL/GenBank/DDBJ databases">
        <title>The improved chromosome-level genome for the pearl oyster Pinctada fucata martensii using PacBio sequencing and Hi-C.</title>
        <authorList>
            <person name="Zheng Z."/>
        </authorList>
    </citation>
    <scope>NUCLEOTIDE SEQUENCE</scope>
    <source>
        <strain evidence="10">ZZ-2019</strain>
        <tissue evidence="10">Adductor muscle</tissue>
    </source>
</reference>
<dbReference type="GO" id="GO:0098793">
    <property type="term" value="C:presynapse"/>
    <property type="evidence" value="ECO:0007669"/>
    <property type="project" value="GOC"/>
</dbReference>
<feature type="binding site" evidence="6">
    <location>
        <position position="440"/>
    </location>
    <ligand>
        <name>Na(+)</name>
        <dbReference type="ChEBI" id="CHEBI:29101"/>
        <label>1</label>
    </ligand>
</feature>
<feature type="binding site" evidence="6">
    <location>
        <position position="443"/>
    </location>
    <ligand>
        <name>Na(+)</name>
        <dbReference type="ChEBI" id="CHEBI:29101"/>
        <label>1</label>
    </ligand>
</feature>
<feature type="transmembrane region" description="Helical" evidence="9">
    <location>
        <begin position="500"/>
        <end position="521"/>
    </location>
</feature>
<feature type="transmembrane region" description="Helical" evidence="9">
    <location>
        <begin position="34"/>
        <end position="52"/>
    </location>
</feature>
<dbReference type="PRINTS" id="PR00176">
    <property type="entry name" value="NANEUSMPORT"/>
</dbReference>
<keyword evidence="8" id="KW-0769">Symport</keyword>
<feature type="transmembrane region" description="Helical" evidence="9">
    <location>
        <begin position="428"/>
        <end position="457"/>
    </location>
</feature>
<keyword evidence="3 8" id="KW-0812">Transmembrane</keyword>
<evidence type="ECO:0000256" key="5">
    <source>
        <dbReference type="ARBA" id="ARBA00023136"/>
    </source>
</evidence>
<evidence type="ECO:0000256" key="1">
    <source>
        <dbReference type="ARBA" id="ARBA00004141"/>
    </source>
</evidence>
<keyword evidence="5 9" id="KW-0472">Membrane</keyword>
<feature type="transmembrane region" description="Helical" evidence="9">
    <location>
        <begin position="257"/>
        <end position="276"/>
    </location>
</feature>
<comment type="subcellular location">
    <subcellularLocation>
        <location evidence="1">Membrane</location>
        <topology evidence="1">Multi-pass membrane protein</topology>
    </subcellularLocation>
</comment>
<dbReference type="GO" id="GO:0046872">
    <property type="term" value="F:metal ion binding"/>
    <property type="evidence" value="ECO:0007669"/>
    <property type="project" value="UniProtKB-KW"/>
</dbReference>
<dbReference type="Proteomes" id="UP001186944">
    <property type="component" value="Unassembled WGS sequence"/>
</dbReference>
<dbReference type="InterPro" id="IPR000175">
    <property type="entry name" value="Na/ntran_symport"/>
</dbReference>
<evidence type="ECO:0000256" key="3">
    <source>
        <dbReference type="ARBA" id="ARBA00022692"/>
    </source>
</evidence>
<dbReference type="AlphaFoldDB" id="A0AA89BKT8"/>
<dbReference type="EMBL" id="VSWD01000013">
    <property type="protein sequence ID" value="KAK3084772.1"/>
    <property type="molecule type" value="Genomic_DNA"/>
</dbReference>
<dbReference type="GO" id="GO:0043005">
    <property type="term" value="C:neuron projection"/>
    <property type="evidence" value="ECO:0007669"/>
    <property type="project" value="TreeGrafter"/>
</dbReference>
<keyword evidence="2 8" id="KW-0813">Transport</keyword>
<feature type="transmembrane region" description="Helical" evidence="9">
    <location>
        <begin position="331"/>
        <end position="356"/>
    </location>
</feature>
<dbReference type="PROSITE" id="PS50267">
    <property type="entry name" value="NA_NEUROTRAN_SYMP_3"/>
    <property type="match status" value="1"/>
</dbReference>
<dbReference type="GO" id="GO:0006865">
    <property type="term" value="P:amino acid transport"/>
    <property type="evidence" value="ECO:0007669"/>
    <property type="project" value="TreeGrafter"/>
</dbReference>
<feature type="binding site" evidence="6">
    <location>
        <position position="42"/>
    </location>
    <ligand>
        <name>Na(+)</name>
        <dbReference type="ChEBI" id="CHEBI:29101"/>
        <label>1</label>
    </ligand>
</feature>
<comment type="similarity">
    <text evidence="8">Belongs to the sodium:neurotransmitter symporter (SNF) (TC 2.A.22) family.</text>
</comment>
<comment type="caution">
    <text evidence="10">The sequence shown here is derived from an EMBL/GenBank/DDBJ whole genome shotgun (WGS) entry which is preliminary data.</text>
</comment>
<feature type="transmembrane region" description="Helical" evidence="9">
    <location>
        <begin position="296"/>
        <end position="319"/>
    </location>
</feature>
<evidence type="ECO:0000256" key="4">
    <source>
        <dbReference type="ARBA" id="ARBA00022989"/>
    </source>
</evidence>
<evidence type="ECO:0000313" key="11">
    <source>
        <dbReference type="Proteomes" id="UP001186944"/>
    </source>
</evidence>
<dbReference type="Pfam" id="PF00209">
    <property type="entry name" value="SNF"/>
    <property type="match status" value="2"/>
</dbReference>
<evidence type="ECO:0000256" key="8">
    <source>
        <dbReference type="RuleBase" id="RU003732"/>
    </source>
</evidence>
<feature type="binding site" evidence="6">
    <location>
        <position position="342"/>
    </location>
    <ligand>
        <name>Na(+)</name>
        <dbReference type="ChEBI" id="CHEBI:29101"/>
        <label>1</label>
    </ligand>
</feature>
<keyword evidence="6" id="KW-0479">Metal-binding</keyword>
<dbReference type="SUPFAM" id="SSF161070">
    <property type="entry name" value="SNF-like"/>
    <property type="match status" value="1"/>
</dbReference>
<dbReference type="PROSITE" id="PS00610">
    <property type="entry name" value="NA_NEUROTRAN_SYMP_1"/>
    <property type="match status" value="1"/>
</dbReference>
<name>A0AA89BKT8_PINIB</name>
<feature type="binding site" evidence="6">
    <location>
        <position position="47"/>
    </location>
    <ligand>
        <name>Na(+)</name>
        <dbReference type="ChEBI" id="CHEBI:29101"/>
        <label>1</label>
    </ligand>
</feature>
<keyword evidence="11" id="KW-1185">Reference proteome</keyword>
<feature type="binding site" evidence="6">
    <location>
        <position position="40"/>
    </location>
    <ligand>
        <name>Na(+)</name>
        <dbReference type="ChEBI" id="CHEBI:29101"/>
        <label>1</label>
    </ligand>
</feature>
<dbReference type="GO" id="GO:0005335">
    <property type="term" value="F:serotonin:sodium:chloride symporter activity"/>
    <property type="evidence" value="ECO:0007669"/>
    <property type="project" value="TreeGrafter"/>
</dbReference>
<evidence type="ECO:0000256" key="9">
    <source>
        <dbReference type="SAM" id="Phobius"/>
    </source>
</evidence>
<feature type="transmembrane region" description="Helical" evidence="9">
    <location>
        <begin position="64"/>
        <end position="85"/>
    </location>
</feature>
<dbReference type="InterPro" id="IPR037272">
    <property type="entry name" value="SNS_sf"/>
</dbReference>
<feature type="disulfide bond" evidence="7">
    <location>
        <begin position="146"/>
        <end position="156"/>
    </location>
</feature>
<accession>A0AA89BKT8</accession>
<evidence type="ECO:0000313" key="10">
    <source>
        <dbReference type="EMBL" id="KAK3084772.1"/>
    </source>
</evidence>
<dbReference type="PANTHER" id="PTHR11616">
    <property type="entry name" value="SODIUM/CHLORIDE DEPENDENT TRANSPORTER"/>
    <property type="match status" value="1"/>
</dbReference>
<evidence type="ECO:0000256" key="2">
    <source>
        <dbReference type="ARBA" id="ARBA00022448"/>
    </source>
</evidence>
<keyword evidence="7" id="KW-1015">Disulfide bond</keyword>
<dbReference type="GO" id="GO:0051378">
    <property type="term" value="F:serotonin binding"/>
    <property type="evidence" value="ECO:0007669"/>
    <property type="project" value="TreeGrafter"/>
</dbReference>
<gene>
    <name evidence="10" type="ORF">FSP39_018601</name>
</gene>
<organism evidence="10 11">
    <name type="scientific">Pinctada imbricata</name>
    <name type="common">Atlantic pearl-oyster</name>
    <name type="synonym">Pinctada martensii</name>
    <dbReference type="NCBI Taxonomy" id="66713"/>
    <lineage>
        <taxon>Eukaryota</taxon>
        <taxon>Metazoa</taxon>
        <taxon>Spiralia</taxon>
        <taxon>Lophotrochozoa</taxon>
        <taxon>Mollusca</taxon>
        <taxon>Bivalvia</taxon>
        <taxon>Autobranchia</taxon>
        <taxon>Pteriomorphia</taxon>
        <taxon>Pterioida</taxon>
        <taxon>Pterioidea</taxon>
        <taxon>Pteriidae</taxon>
        <taxon>Pinctada</taxon>
    </lineage>
</organism>
<feature type="binding site" evidence="6">
    <location>
        <position position="374"/>
    </location>
    <ligand>
        <name>Na(+)</name>
        <dbReference type="ChEBI" id="CHEBI:29101"/>
        <label>1</label>
    </ligand>
</feature>
<feature type="binding site" evidence="6">
    <location>
        <position position="43"/>
    </location>
    <ligand>
        <name>Na(+)</name>
        <dbReference type="ChEBI" id="CHEBI:29101"/>
        <label>1</label>
    </ligand>
</feature>
<evidence type="ECO:0000256" key="7">
    <source>
        <dbReference type="PIRSR" id="PIRSR600175-2"/>
    </source>
</evidence>
<keyword evidence="6" id="KW-0915">Sodium</keyword>
<protein>
    <recommendedName>
        <fullName evidence="8">Transporter</fullName>
    </recommendedName>
</protein>